<evidence type="ECO:0000256" key="2">
    <source>
        <dbReference type="ARBA" id="ARBA00004370"/>
    </source>
</evidence>
<dbReference type="STRING" id="1430440.MGMSRv2__3089"/>
<dbReference type="InterPro" id="IPR005467">
    <property type="entry name" value="His_kinase_dom"/>
</dbReference>
<dbReference type="Gene3D" id="3.30.565.10">
    <property type="entry name" value="Histidine kinase-like ATPase, C-terminal domain"/>
    <property type="match status" value="1"/>
</dbReference>
<dbReference type="PROSITE" id="PS50113">
    <property type="entry name" value="PAC"/>
    <property type="match status" value="1"/>
</dbReference>
<dbReference type="Gene3D" id="3.30.450.350">
    <property type="entry name" value="CHASE domain"/>
    <property type="match status" value="1"/>
</dbReference>
<dbReference type="SUPFAM" id="SSF47384">
    <property type="entry name" value="Homodimeric domain of signal transducing histidine kinase"/>
    <property type="match status" value="1"/>
</dbReference>
<dbReference type="GO" id="GO:0016020">
    <property type="term" value="C:membrane"/>
    <property type="evidence" value="ECO:0007669"/>
    <property type="project" value="UniProtKB-SubCell"/>
</dbReference>
<accession>V6F4D7</accession>
<evidence type="ECO:0000256" key="3">
    <source>
        <dbReference type="ARBA" id="ARBA00012438"/>
    </source>
</evidence>
<feature type="domain" description="Histidine kinase" evidence="11">
    <location>
        <begin position="621"/>
        <end position="835"/>
    </location>
</feature>
<evidence type="ECO:0000256" key="7">
    <source>
        <dbReference type="ARBA" id="ARBA00022777"/>
    </source>
</evidence>
<dbReference type="SMART" id="SM00388">
    <property type="entry name" value="HisKA"/>
    <property type="match status" value="1"/>
</dbReference>
<feature type="domain" description="PAC" evidence="12">
    <location>
        <begin position="430"/>
        <end position="481"/>
    </location>
</feature>
<dbReference type="FunFam" id="3.30.565.10:FF:000006">
    <property type="entry name" value="Sensor histidine kinase WalK"/>
    <property type="match status" value="1"/>
</dbReference>
<dbReference type="CDD" id="cd00130">
    <property type="entry name" value="PAS"/>
    <property type="match status" value="1"/>
</dbReference>
<protein>
    <recommendedName>
        <fullName evidence="3">histidine kinase</fullName>
        <ecNumber evidence="3">2.7.13.3</ecNumber>
    </recommendedName>
</protein>
<keyword evidence="9 10" id="KW-0472">Membrane</keyword>
<dbReference type="AlphaFoldDB" id="V6F4D7"/>
<keyword evidence="6 10" id="KW-0812">Transmembrane</keyword>
<dbReference type="NCBIfam" id="TIGR00229">
    <property type="entry name" value="sensory_box"/>
    <property type="match status" value="2"/>
</dbReference>
<dbReference type="SMART" id="SM01079">
    <property type="entry name" value="CHASE"/>
    <property type="match status" value="1"/>
</dbReference>
<feature type="transmembrane region" description="Helical" evidence="10">
    <location>
        <begin position="12"/>
        <end position="35"/>
    </location>
</feature>
<dbReference type="InterPro" id="IPR013655">
    <property type="entry name" value="PAS_fold_3"/>
</dbReference>
<dbReference type="eggNOG" id="COG4251">
    <property type="taxonomic scope" value="Bacteria"/>
</dbReference>
<dbReference type="Pfam" id="PF13426">
    <property type="entry name" value="PAS_9"/>
    <property type="match status" value="1"/>
</dbReference>
<evidence type="ECO:0000259" key="12">
    <source>
        <dbReference type="PROSITE" id="PS50113"/>
    </source>
</evidence>
<proteinExistence type="predicted"/>
<dbReference type="InterPro" id="IPR006189">
    <property type="entry name" value="CHASE_dom"/>
</dbReference>
<dbReference type="HOGENOM" id="CLU_338532_0_0_5"/>
<dbReference type="InterPro" id="IPR003661">
    <property type="entry name" value="HisK_dim/P_dom"/>
</dbReference>
<sequence>MNPSLLLRSLRAGQVLFLALLLAMTLAASLFIWWAEVQREEANARSDFERNTDQMFSALSARLEIFQAILRAGAGTWAEYPDMGVNEWNTFVQRALLDADYPGVDGLAVAVPIDARQQQAFVTDIRQRLWRNFVIHPDNTGRSGAFITHISPLSRAAKAIGFDISSHPGRWQAAQLARDTGKTTLSTPLSLITSGGENRSFLLIHPIYRPDYPIATVTQRRDALFGWLLLGLHAQTLVGNIANTVKDPLLDISVYSGSITESNRIYGADRPRRLEAGMFETRRVLDFAGSRWTLLAHRHLPRSALWFGAAPLILLGICIALSLAVTAATTLLLVSREQSRQLALQAMGQLSRTERTLAGVTASAPGTVFQWQRRADGSGGFTFVSPQAVPMFGIAPESLTADWRHLPFAPEELQAWPQAMAAAADSQDEWQMEGRYRAVDGGLRWWKCTASSSPGDDGSVALNGIFVDITEQKDAQRQLAERERTYREMFERTSAVKVLIDPENGEVIDANAAACSYYGYGADDTKRWASQVSLMAEDALRDVLARSAGGEQQFFRSRHRLLSGDVREVEVHMGPVRMNGRQYVHAIVHDVTDREHYQAELVEKSAKLETSNAELEQFSYVASHDLQEPLRTIASFLQLLERRYDDRLDDDGRQFIGFAVDAASRLQAMIQDLLEYSRVGTRGRPFAATDMDRVCSVGQGNLTRAIQESGASIIAEPLPKVMADEVQMVSLLQNLMGNGLKYRRENVAPQIRIWAEEEAERWVFSVADNGIGIEPQYFDRIFLVFQRLHTREKFGGTGIGLALCRKIVQRHGGDIWLDSVPGQGTTFHFSLPKRPLSEAA</sequence>
<dbReference type="CDD" id="cd16921">
    <property type="entry name" value="HATPase_FilI-like"/>
    <property type="match status" value="1"/>
</dbReference>
<dbReference type="InterPro" id="IPR000014">
    <property type="entry name" value="PAS"/>
</dbReference>
<dbReference type="CDD" id="cd00082">
    <property type="entry name" value="HisKA"/>
    <property type="match status" value="1"/>
</dbReference>
<dbReference type="PANTHER" id="PTHR43304">
    <property type="entry name" value="PHYTOCHROME-LIKE PROTEIN CPH1"/>
    <property type="match status" value="1"/>
</dbReference>
<comment type="catalytic activity">
    <reaction evidence="1">
        <text>ATP + protein L-histidine = ADP + protein N-phospho-L-histidine.</text>
        <dbReference type="EC" id="2.7.13.3"/>
    </reaction>
</comment>
<dbReference type="GO" id="GO:0000155">
    <property type="term" value="F:phosphorelay sensor kinase activity"/>
    <property type="evidence" value="ECO:0007669"/>
    <property type="project" value="InterPro"/>
</dbReference>
<dbReference type="Pfam" id="PF08447">
    <property type="entry name" value="PAS_3"/>
    <property type="match status" value="1"/>
</dbReference>
<dbReference type="EMBL" id="HG794546">
    <property type="protein sequence ID" value="CDL00304.1"/>
    <property type="molecule type" value="Genomic_DNA"/>
</dbReference>
<dbReference type="Proteomes" id="UP000018922">
    <property type="component" value="Chromosome I"/>
</dbReference>
<keyword evidence="5 14" id="KW-0808">Transferase</keyword>
<dbReference type="KEGG" id="mgy:MGMSRv2__3089"/>
<keyword evidence="4" id="KW-0597">Phosphoprotein</keyword>
<feature type="domain" description="CHASE" evidence="13">
    <location>
        <begin position="147"/>
        <end position="295"/>
    </location>
</feature>
<dbReference type="InterPro" id="IPR004358">
    <property type="entry name" value="Sig_transdc_His_kin-like_C"/>
</dbReference>
<dbReference type="PANTHER" id="PTHR43304:SF1">
    <property type="entry name" value="PAC DOMAIN-CONTAINING PROTEIN"/>
    <property type="match status" value="1"/>
</dbReference>
<evidence type="ECO:0000259" key="13">
    <source>
        <dbReference type="PROSITE" id="PS50839"/>
    </source>
</evidence>
<dbReference type="InterPro" id="IPR042240">
    <property type="entry name" value="CHASE_sf"/>
</dbReference>
<dbReference type="InterPro" id="IPR052162">
    <property type="entry name" value="Sensor_kinase/Photoreceptor"/>
</dbReference>
<dbReference type="PRINTS" id="PR00344">
    <property type="entry name" value="BCTRLSENSOR"/>
</dbReference>
<dbReference type="Pfam" id="PF02518">
    <property type="entry name" value="HATPase_c"/>
    <property type="match status" value="1"/>
</dbReference>
<evidence type="ECO:0000256" key="8">
    <source>
        <dbReference type="ARBA" id="ARBA00022989"/>
    </source>
</evidence>
<reference evidence="14 15" key="1">
    <citation type="journal article" date="2014" name="Genome Announc.">
        <title>Complete genome sequence of Magnetospirillum gryphiswaldense MSR-1.</title>
        <authorList>
            <person name="Wang X."/>
            <person name="Wang Q."/>
            <person name="Zhang W."/>
            <person name="Wang Y."/>
            <person name="Li L."/>
            <person name="Wen T."/>
            <person name="Zhang T."/>
            <person name="Zhang Y."/>
            <person name="Xu J."/>
            <person name="Hu J."/>
            <person name="Li S."/>
            <person name="Liu L."/>
            <person name="Liu J."/>
            <person name="Jiang W."/>
            <person name="Tian J."/>
            <person name="Li Y."/>
            <person name="Schuler D."/>
            <person name="Wang L."/>
            <person name="Li J."/>
        </authorList>
    </citation>
    <scope>NUCLEOTIDE SEQUENCE [LARGE SCALE GENOMIC DNA]</scope>
    <source>
        <strain evidence="15">DSM 6361 / JCM 21280 / NBRC 15271 / MSR-1</strain>
    </source>
</reference>
<name>V6F4D7_MAGGM</name>
<dbReference type="SMART" id="SM00387">
    <property type="entry name" value="HATPase_c"/>
    <property type="match status" value="1"/>
</dbReference>
<gene>
    <name evidence="14" type="primary">bphP</name>
    <name evidence="14" type="ordered locus">MGMSRv2__3089</name>
</gene>
<dbReference type="InterPro" id="IPR036097">
    <property type="entry name" value="HisK_dim/P_sf"/>
</dbReference>
<evidence type="ECO:0000256" key="10">
    <source>
        <dbReference type="SAM" id="Phobius"/>
    </source>
</evidence>
<dbReference type="PROSITE" id="PS50109">
    <property type="entry name" value="HIS_KIN"/>
    <property type="match status" value="1"/>
</dbReference>
<dbReference type="EC" id="2.7.13.3" evidence="3"/>
<dbReference type="InterPro" id="IPR036890">
    <property type="entry name" value="HATPase_C_sf"/>
</dbReference>
<evidence type="ECO:0000259" key="11">
    <source>
        <dbReference type="PROSITE" id="PS50109"/>
    </source>
</evidence>
<dbReference type="PROSITE" id="PS50839">
    <property type="entry name" value="CHASE"/>
    <property type="match status" value="1"/>
</dbReference>
<comment type="subcellular location">
    <subcellularLocation>
        <location evidence="2">Membrane</location>
    </subcellularLocation>
</comment>
<dbReference type="Pfam" id="PF03924">
    <property type="entry name" value="CHASE"/>
    <property type="match status" value="1"/>
</dbReference>
<feature type="transmembrane region" description="Helical" evidence="10">
    <location>
        <begin position="304"/>
        <end position="334"/>
    </location>
</feature>
<evidence type="ECO:0000256" key="4">
    <source>
        <dbReference type="ARBA" id="ARBA00022553"/>
    </source>
</evidence>
<evidence type="ECO:0000313" key="14">
    <source>
        <dbReference type="EMBL" id="CDL00304.1"/>
    </source>
</evidence>
<evidence type="ECO:0000313" key="15">
    <source>
        <dbReference type="Proteomes" id="UP000018922"/>
    </source>
</evidence>
<dbReference type="SUPFAM" id="SSF55874">
    <property type="entry name" value="ATPase domain of HSP90 chaperone/DNA topoisomerase II/histidine kinase"/>
    <property type="match status" value="1"/>
</dbReference>
<dbReference type="Pfam" id="PF00512">
    <property type="entry name" value="HisKA"/>
    <property type="match status" value="1"/>
</dbReference>
<keyword evidence="7" id="KW-0418">Kinase</keyword>
<dbReference type="InterPro" id="IPR003594">
    <property type="entry name" value="HATPase_dom"/>
</dbReference>
<evidence type="ECO:0000256" key="5">
    <source>
        <dbReference type="ARBA" id="ARBA00022679"/>
    </source>
</evidence>
<dbReference type="SUPFAM" id="SSF55785">
    <property type="entry name" value="PYP-like sensor domain (PAS domain)"/>
    <property type="match status" value="2"/>
</dbReference>
<dbReference type="Gene3D" id="3.30.450.20">
    <property type="entry name" value="PAS domain"/>
    <property type="match status" value="2"/>
</dbReference>
<evidence type="ECO:0000256" key="9">
    <source>
        <dbReference type="ARBA" id="ARBA00023136"/>
    </source>
</evidence>
<dbReference type="InterPro" id="IPR035965">
    <property type="entry name" value="PAS-like_dom_sf"/>
</dbReference>
<dbReference type="Gene3D" id="1.10.287.130">
    <property type="match status" value="1"/>
</dbReference>
<evidence type="ECO:0000256" key="1">
    <source>
        <dbReference type="ARBA" id="ARBA00000085"/>
    </source>
</evidence>
<keyword evidence="15" id="KW-1185">Reference proteome</keyword>
<organism evidence="14 15">
    <name type="scientific">Magnetospirillum gryphiswaldense (strain DSM 6361 / JCM 21280 / NBRC 15271 / MSR-1)</name>
    <dbReference type="NCBI Taxonomy" id="431944"/>
    <lineage>
        <taxon>Bacteria</taxon>
        <taxon>Pseudomonadati</taxon>
        <taxon>Pseudomonadota</taxon>
        <taxon>Alphaproteobacteria</taxon>
        <taxon>Rhodospirillales</taxon>
        <taxon>Rhodospirillaceae</taxon>
        <taxon>Magnetospirillum</taxon>
    </lineage>
</organism>
<dbReference type="InterPro" id="IPR000700">
    <property type="entry name" value="PAS-assoc_C"/>
</dbReference>
<keyword evidence="8 10" id="KW-1133">Transmembrane helix</keyword>
<evidence type="ECO:0000256" key="6">
    <source>
        <dbReference type="ARBA" id="ARBA00022692"/>
    </source>
</evidence>